<dbReference type="EMBL" id="CAJVPV010000022">
    <property type="protein sequence ID" value="CAG8438787.1"/>
    <property type="molecule type" value="Genomic_DNA"/>
</dbReference>
<evidence type="ECO:0000256" key="5">
    <source>
        <dbReference type="ARBA" id="ARBA00044528"/>
    </source>
</evidence>
<sequence>MSNHREKGNEAFKKGDFVSSWTLYTQGLSEDPIDPFLWCNRSLVNIKLETFELGYMDALKARDLLTSSSIPNPNSPYSTRLLEDITLQNLLIKAYRRMAESMSLFGVSQRAVVILENLLNHPTYSKYITNNKDKEDFNAMLENCRNKSKSTRETLTRSIPDTNTSKQEYIDKCLDMGSSNFDYPWDRKRQENRCSDANIQLLQKELTPYLQCNVSVGRVTFANSNSSNSSSSGFSSFQIGVFSEDDIPEGMVIWKEEAFLVVHPYTIPRCHHCARRIRGVNNEHPEAPPNFKCEKSNCDEVFCGKQCYEMAESRYHTHLCGKDLQPLLSLVHQGKSGNNDKNPMMLLKLFAIAKIKKTSPLDVSNIRYLSQFHPSKPSSPSIYNTSTTLPAILIDYYLETLSILGISPYDVKYDFWIYITLFNILRVNVFGSPGYLCLYRFISLINHSCQFNITTLHLTSNDEDRTPKYEFEENDMAVIASREIKRGEQILASYCDSSINKMRRGMVLVPTYGFECDCEKCKNEDPKDLSSLYSVPLWLIKTPEE</sequence>
<comment type="caution">
    <text evidence="8">The sequence shown here is derived from an EMBL/GenBank/DDBJ whole genome shotgun (WGS) entry which is preliminary data.</text>
</comment>
<keyword evidence="1" id="KW-0489">Methyltransferase</keyword>
<dbReference type="Proteomes" id="UP000789342">
    <property type="component" value="Unassembled WGS sequence"/>
</dbReference>
<evidence type="ECO:0000259" key="7">
    <source>
        <dbReference type="PROSITE" id="PS50280"/>
    </source>
</evidence>
<keyword evidence="9" id="KW-1185">Reference proteome</keyword>
<dbReference type="InterPro" id="IPR046341">
    <property type="entry name" value="SET_dom_sf"/>
</dbReference>
<dbReference type="GO" id="GO:0045814">
    <property type="term" value="P:negative regulation of gene expression, epigenetic"/>
    <property type="evidence" value="ECO:0007669"/>
    <property type="project" value="TreeGrafter"/>
</dbReference>
<comment type="catalytic activity">
    <reaction evidence="6">
        <text>L-lysyl-[histone] + S-adenosyl-L-methionine = N(6)-methyl-L-lysyl-[histone] + S-adenosyl-L-homocysteine + H(+)</text>
        <dbReference type="Rhea" id="RHEA:10024"/>
        <dbReference type="Rhea" id="RHEA-COMP:9845"/>
        <dbReference type="Rhea" id="RHEA-COMP:9846"/>
        <dbReference type="ChEBI" id="CHEBI:15378"/>
        <dbReference type="ChEBI" id="CHEBI:29969"/>
        <dbReference type="ChEBI" id="CHEBI:57856"/>
        <dbReference type="ChEBI" id="CHEBI:59789"/>
        <dbReference type="ChEBI" id="CHEBI:61929"/>
    </reaction>
    <physiologicalReaction direction="left-to-right" evidence="6">
        <dbReference type="Rhea" id="RHEA:10025"/>
    </physiologicalReaction>
</comment>
<protein>
    <recommendedName>
        <fullName evidence="5">Histone-lysine N-methyltransferase SET5</fullName>
    </recommendedName>
    <alternativeName>
        <fullName evidence="4">SET domain-containing protein 5</fullName>
    </alternativeName>
</protein>
<evidence type="ECO:0000313" key="9">
    <source>
        <dbReference type="Proteomes" id="UP000789342"/>
    </source>
</evidence>
<dbReference type="Gene3D" id="6.10.140.2220">
    <property type="match status" value="1"/>
</dbReference>
<evidence type="ECO:0000313" key="8">
    <source>
        <dbReference type="EMBL" id="CAG8438787.1"/>
    </source>
</evidence>
<dbReference type="Gene3D" id="2.170.270.10">
    <property type="entry name" value="SET domain"/>
    <property type="match status" value="1"/>
</dbReference>
<dbReference type="Gene3D" id="1.10.220.160">
    <property type="match status" value="1"/>
</dbReference>
<dbReference type="PANTHER" id="PTHR46402">
    <property type="entry name" value="SET AND MYND DOMAIN-CONTAINING PROTEIN 5"/>
    <property type="match status" value="1"/>
</dbReference>
<dbReference type="OrthoDB" id="438641at2759"/>
<dbReference type="GO" id="GO:0042799">
    <property type="term" value="F:histone H4K20 methyltransferase activity"/>
    <property type="evidence" value="ECO:0007669"/>
    <property type="project" value="TreeGrafter"/>
</dbReference>
<reference evidence="8" key="1">
    <citation type="submission" date="2021-06" db="EMBL/GenBank/DDBJ databases">
        <authorList>
            <person name="Kallberg Y."/>
            <person name="Tangrot J."/>
            <person name="Rosling A."/>
        </authorList>
    </citation>
    <scope>NUCLEOTIDE SEQUENCE</scope>
    <source>
        <strain evidence="8">CL551</strain>
    </source>
</reference>
<dbReference type="SUPFAM" id="SSF82199">
    <property type="entry name" value="SET domain"/>
    <property type="match status" value="1"/>
</dbReference>
<dbReference type="Gene3D" id="1.25.40.10">
    <property type="entry name" value="Tetratricopeptide repeat domain"/>
    <property type="match status" value="1"/>
</dbReference>
<evidence type="ECO:0000256" key="3">
    <source>
        <dbReference type="ARBA" id="ARBA00022691"/>
    </source>
</evidence>
<evidence type="ECO:0000256" key="2">
    <source>
        <dbReference type="ARBA" id="ARBA00022679"/>
    </source>
</evidence>
<evidence type="ECO:0000256" key="6">
    <source>
        <dbReference type="ARBA" id="ARBA00048619"/>
    </source>
</evidence>
<name>A0A9N8YMA7_9GLOM</name>
<dbReference type="AlphaFoldDB" id="A0A9N8YMA7"/>
<proteinExistence type="predicted"/>
<keyword evidence="3" id="KW-0949">S-adenosyl-L-methionine</keyword>
<dbReference type="InterPro" id="IPR001214">
    <property type="entry name" value="SET_dom"/>
</dbReference>
<dbReference type="GO" id="GO:0032259">
    <property type="term" value="P:methylation"/>
    <property type="evidence" value="ECO:0007669"/>
    <property type="project" value="UniProtKB-KW"/>
</dbReference>
<dbReference type="SUPFAM" id="SSF48452">
    <property type="entry name" value="TPR-like"/>
    <property type="match status" value="1"/>
</dbReference>
<dbReference type="PROSITE" id="PS50280">
    <property type="entry name" value="SET"/>
    <property type="match status" value="1"/>
</dbReference>
<accession>A0A9N8YMA7</accession>
<gene>
    <name evidence="8" type="ORF">AMORRO_LOCUS120</name>
</gene>
<keyword evidence="2" id="KW-0808">Transferase</keyword>
<evidence type="ECO:0000256" key="1">
    <source>
        <dbReference type="ARBA" id="ARBA00022603"/>
    </source>
</evidence>
<organism evidence="8 9">
    <name type="scientific">Acaulospora morrowiae</name>
    <dbReference type="NCBI Taxonomy" id="94023"/>
    <lineage>
        <taxon>Eukaryota</taxon>
        <taxon>Fungi</taxon>
        <taxon>Fungi incertae sedis</taxon>
        <taxon>Mucoromycota</taxon>
        <taxon>Glomeromycotina</taxon>
        <taxon>Glomeromycetes</taxon>
        <taxon>Diversisporales</taxon>
        <taxon>Acaulosporaceae</taxon>
        <taxon>Acaulospora</taxon>
    </lineage>
</organism>
<dbReference type="InterPro" id="IPR011990">
    <property type="entry name" value="TPR-like_helical_dom_sf"/>
</dbReference>
<dbReference type="PANTHER" id="PTHR46402:SF2">
    <property type="entry name" value="HISTONE-LYSINE N-TRIMETHYLTRANSFERASE SMYD5"/>
    <property type="match status" value="1"/>
</dbReference>
<feature type="domain" description="SET" evidence="7">
    <location>
        <begin position="217"/>
        <end position="495"/>
    </location>
</feature>
<evidence type="ECO:0000256" key="4">
    <source>
        <dbReference type="ARBA" id="ARBA00042380"/>
    </source>
</evidence>
<dbReference type="Pfam" id="PF00856">
    <property type="entry name" value="SET"/>
    <property type="match status" value="1"/>
</dbReference>